<feature type="transmembrane region" description="Helical" evidence="1">
    <location>
        <begin position="77"/>
        <end position="94"/>
    </location>
</feature>
<keyword evidence="1" id="KW-1133">Transmembrane helix</keyword>
<proteinExistence type="predicted"/>
<keyword evidence="1" id="KW-0472">Membrane</keyword>
<organism evidence="2 3">
    <name type="scientific">Campylobacter concisus</name>
    <dbReference type="NCBI Taxonomy" id="199"/>
    <lineage>
        <taxon>Bacteria</taxon>
        <taxon>Pseudomonadati</taxon>
        <taxon>Campylobacterota</taxon>
        <taxon>Epsilonproteobacteria</taxon>
        <taxon>Campylobacterales</taxon>
        <taxon>Campylobacteraceae</taxon>
        <taxon>Campylobacter</taxon>
    </lineage>
</organism>
<protein>
    <submittedName>
        <fullName evidence="2">Hypothetical membrane protein (DUF2809 domain)</fullName>
    </submittedName>
</protein>
<gene>
    <name evidence="2" type="ORF">CCON33237_0430</name>
</gene>
<evidence type="ECO:0000313" key="2">
    <source>
        <dbReference type="EMBL" id="ALF47136.1"/>
    </source>
</evidence>
<dbReference type="KEGG" id="ccoc:CCON33237_0430"/>
<keyword evidence="1" id="KW-0812">Transmembrane</keyword>
<accession>A0A0M4TAF5</accession>
<dbReference type="Pfam" id="PF10990">
    <property type="entry name" value="DUF2809"/>
    <property type="match status" value="1"/>
</dbReference>
<evidence type="ECO:0000256" key="1">
    <source>
        <dbReference type="SAM" id="Phobius"/>
    </source>
</evidence>
<name>A0A0M4TAF5_9BACT</name>
<dbReference type="PATRIC" id="fig|199.248.peg.457"/>
<feature type="transmembrane region" description="Helical" evidence="1">
    <location>
        <begin position="48"/>
        <end position="65"/>
    </location>
</feature>
<dbReference type="EMBL" id="CP012541">
    <property type="protein sequence ID" value="ALF47136.1"/>
    <property type="molecule type" value="Genomic_DNA"/>
</dbReference>
<sequence>MQVKRKIYKSFQYEKMRHSLRVRLSFLAVAVVILAIEIYIAAFVKGGFVRHYLGDVLVTVMLYAFGRAVFKTAPKILAFEIFAFSLFIEILQYFKVLEILDIHNLIIRIVFGGTFDVSDIVCYALGCLLAYLIDVICFLQKYKSPKI</sequence>
<feature type="transmembrane region" description="Helical" evidence="1">
    <location>
        <begin position="120"/>
        <end position="139"/>
    </location>
</feature>
<reference evidence="3" key="1">
    <citation type="submission" date="2015-08" db="EMBL/GenBank/DDBJ databases">
        <title>Comparative genomics of the Campylobacter concisus group.</title>
        <authorList>
            <person name="Miller W.G."/>
            <person name="Yee E."/>
            <person name="Chapman M.H."/>
            <person name="Huynh S."/>
            <person name="Bono J.L."/>
            <person name="On S.L.W."/>
            <person name="St Leger J."/>
            <person name="Foster G."/>
            <person name="Parker C.T."/>
        </authorList>
    </citation>
    <scope>NUCLEOTIDE SEQUENCE [LARGE SCALE GENOMIC DNA]</scope>
    <source>
        <strain evidence="3">ATCC 33237</strain>
    </source>
</reference>
<dbReference type="AlphaFoldDB" id="A0A0M4TAF5"/>
<feature type="transmembrane region" description="Helical" evidence="1">
    <location>
        <begin position="20"/>
        <end position="42"/>
    </location>
</feature>
<evidence type="ECO:0000313" key="3">
    <source>
        <dbReference type="Proteomes" id="UP000066049"/>
    </source>
</evidence>
<dbReference type="InterPro" id="IPR021257">
    <property type="entry name" value="DUF2809"/>
</dbReference>
<dbReference type="Proteomes" id="UP000066049">
    <property type="component" value="Chromosome"/>
</dbReference>